<keyword evidence="2" id="KW-1185">Reference proteome</keyword>
<dbReference type="CDD" id="cd21037">
    <property type="entry name" value="MLKL_NTD"/>
    <property type="match status" value="1"/>
</dbReference>
<evidence type="ECO:0000313" key="2">
    <source>
        <dbReference type="Proteomes" id="UP001215280"/>
    </source>
</evidence>
<accession>A0AAD7IEQ8</accession>
<reference evidence="1" key="1">
    <citation type="submission" date="2023-03" db="EMBL/GenBank/DDBJ databases">
        <title>Massive genome expansion in bonnet fungi (Mycena s.s.) driven by repeated elements and novel gene families across ecological guilds.</title>
        <authorList>
            <consortium name="Lawrence Berkeley National Laboratory"/>
            <person name="Harder C.B."/>
            <person name="Miyauchi S."/>
            <person name="Viragh M."/>
            <person name="Kuo A."/>
            <person name="Thoen E."/>
            <person name="Andreopoulos B."/>
            <person name="Lu D."/>
            <person name="Skrede I."/>
            <person name="Drula E."/>
            <person name="Henrissat B."/>
            <person name="Morin E."/>
            <person name="Kohler A."/>
            <person name="Barry K."/>
            <person name="LaButti K."/>
            <person name="Morin E."/>
            <person name="Salamov A."/>
            <person name="Lipzen A."/>
            <person name="Mereny Z."/>
            <person name="Hegedus B."/>
            <person name="Baldrian P."/>
            <person name="Stursova M."/>
            <person name="Weitz H."/>
            <person name="Taylor A."/>
            <person name="Grigoriev I.V."/>
            <person name="Nagy L.G."/>
            <person name="Martin F."/>
            <person name="Kauserud H."/>
        </authorList>
    </citation>
    <scope>NUCLEOTIDE SEQUENCE</scope>
    <source>
        <strain evidence="1">CBHHK188m</strain>
    </source>
</reference>
<sequence length="194" mass="20871">MPKKSGKRDRLISAYKFGKETRRLKAELRTHLSGVLKRSAKPSAPSSISHGECILELVSMGSRAAGAICDIPVLNVLKPVVGVTTLICDTVKCVKGNREAALDLAAHANAVAKCIVDRAAGLGNTSDALDKEALAFFRLALENVHSYLTILKKPRGRLTSWVFANAERDRFARLNSALDKALALFSSTEIVSVA</sequence>
<dbReference type="Proteomes" id="UP001215280">
    <property type="component" value="Unassembled WGS sequence"/>
</dbReference>
<organism evidence="1 2">
    <name type="scientific">Mycena maculata</name>
    <dbReference type="NCBI Taxonomy" id="230809"/>
    <lineage>
        <taxon>Eukaryota</taxon>
        <taxon>Fungi</taxon>
        <taxon>Dikarya</taxon>
        <taxon>Basidiomycota</taxon>
        <taxon>Agaricomycotina</taxon>
        <taxon>Agaricomycetes</taxon>
        <taxon>Agaricomycetidae</taxon>
        <taxon>Agaricales</taxon>
        <taxon>Marasmiineae</taxon>
        <taxon>Mycenaceae</taxon>
        <taxon>Mycena</taxon>
    </lineage>
</organism>
<gene>
    <name evidence="1" type="ORF">DFH07DRAFT_57395</name>
</gene>
<protein>
    <submittedName>
        <fullName evidence="1">Uncharacterized protein</fullName>
    </submittedName>
</protein>
<dbReference type="EMBL" id="JARJLG010000123">
    <property type="protein sequence ID" value="KAJ7741421.1"/>
    <property type="molecule type" value="Genomic_DNA"/>
</dbReference>
<dbReference type="Gene3D" id="1.20.930.20">
    <property type="entry name" value="Adaptor protein Cbl, N-terminal domain"/>
    <property type="match status" value="1"/>
</dbReference>
<dbReference type="InterPro" id="IPR036537">
    <property type="entry name" value="Adaptor_Cbl_N_dom_sf"/>
</dbReference>
<dbReference type="AlphaFoldDB" id="A0AAD7IEQ8"/>
<dbReference type="GO" id="GO:0007166">
    <property type="term" value="P:cell surface receptor signaling pathway"/>
    <property type="evidence" value="ECO:0007669"/>
    <property type="project" value="InterPro"/>
</dbReference>
<evidence type="ECO:0000313" key="1">
    <source>
        <dbReference type="EMBL" id="KAJ7741421.1"/>
    </source>
</evidence>
<proteinExistence type="predicted"/>
<name>A0AAD7IEQ8_9AGAR</name>
<dbReference type="InterPro" id="IPR059179">
    <property type="entry name" value="MLKL-like_MCAfunc"/>
</dbReference>
<comment type="caution">
    <text evidence="1">The sequence shown here is derived from an EMBL/GenBank/DDBJ whole genome shotgun (WGS) entry which is preliminary data.</text>
</comment>